<dbReference type="AlphaFoldDB" id="A0A9W7B4C1"/>
<evidence type="ECO:0000256" key="3">
    <source>
        <dbReference type="ARBA" id="ARBA00023015"/>
    </source>
</evidence>
<dbReference type="Gene3D" id="2.60.40.1490">
    <property type="entry name" value="Histone chaperone ASF1-like"/>
    <property type="match status" value="1"/>
</dbReference>
<evidence type="ECO:0000313" key="9">
    <source>
        <dbReference type="Proteomes" id="UP001165160"/>
    </source>
</evidence>
<keyword evidence="4" id="KW-0804">Transcription</keyword>
<organism evidence="8 9">
    <name type="scientific">Triparma verrucosa</name>
    <dbReference type="NCBI Taxonomy" id="1606542"/>
    <lineage>
        <taxon>Eukaryota</taxon>
        <taxon>Sar</taxon>
        <taxon>Stramenopiles</taxon>
        <taxon>Ochrophyta</taxon>
        <taxon>Bolidophyceae</taxon>
        <taxon>Parmales</taxon>
        <taxon>Triparmaceae</taxon>
        <taxon>Triparma</taxon>
    </lineage>
</organism>
<dbReference type="PANTHER" id="PTHR12040">
    <property type="entry name" value="ANTI-SILENCING PROTEIN 1"/>
    <property type="match status" value="1"/>
</dbReference>
<dbReference type="Pfam" id="PF04729">
    <property type="entry name" value="ASF1_hist_chap"/>
    <property type="match status" value="1"/>
</dbReference>
<gene>
    <name evidence="8" type="ORF">TrVE_jg10235</name>
</gene>
<keyword evidence="5" id="KW-0143">Chaperone</keyword>
<evidence type="ECO:0008006" key="10">
    <source>
        <dbReference type="Google" id="ProtNLM"/>
    </source>
</evidence>
<dbReference type="GO" id="GO:0005634">
    <property type="term" value="C:nucleus"/>
    <property type="evidence" value="ECO:0007669"/>
    <property type="project" value="UniProtKB-SubCell"/>
</dbReference>
<dbReference type="PANTHER" id="PTHR12040:SF0">
    <property type="entry name" value="HISTONE CHAPERONE ASF1"/>
    <property type="match status" value="1"/>
</dbReference>
<evidence type="ECO:0000256" key="1">
    <source>
        <dbReference type="ARBA" id="ARBA00004123"/>
    </source>
</evidence>
<dbReference type="SUPFAM" id="SSF101546">
    <property type="entry name" value="ASF1-like"/>
    <property type="match status" value="1"/>
</dbReference>
<keyword evidence="3" id="KW-0805">Transcription regulation</keyword>
<dbReference type="GO" id="GO:0042393">
    <property type="term" value="F:histone binding"/>
    <property type="evidence" value="ECO:0007669"/>
    <property type="project" value="TreeGrafter"/>
</dbReference>
<dbReference type="GO" id="GO:0000785">
    <property type="term" value="C:chromatin"/>
    <property type="evidence" value="ECO:0007669"/>
    <property type="project" value="TreeGrafter"/>
</dbReference>
<feature type="compositionally biased region" description="Polar residues" evidence="7">
    <location>
        <begin position="171"/>
        <end position="195"/>
    </location>
</feature>
<proteinExistence type="inferred from homology"/>
<evidence type="ECO:0000256" key="2">
    <source>
        <dbReference type="ARBA" id="ARBA00006051"/>
    </source>
</evidence>
<keyword evidence="9" id="KW-1185">Reference proteome</keyword>
<evidence type="ECO:0000256" key="7">
    <source>
        <dbReference type="SAM" id="MobiDB-lite"/>
    </source>
</evidence>
<evidence type="ECO:0000256" key="4">
    <source>
        <dbReference type="ARBA" id="ARBA00023163"/>
    </source>
</evidence>
<evidence type="ECO:0000313" key="8">
    <source>
        <dbReference type="EMBL" id="GMH83991.1"/>
    </source>
</evidence>
<reference evidence="9" key="1">
    <citation type="journal article" date="2023" name="Commun. Biol.">
        <title>Genome analysis of Parmales, the sister group of diatoms, reveals the evolutionary specialization of diatoms from phago-mixotrophs to photoautotrophs.</title>
        <authorList>
            <person name="Ban H."/>
            <person name="Sato S."/>
            <person name="Yoshikawa S."/>
            <person name="Yamada K."/>
            <person name="Nakamura Y."/>
            <person name="Ichinomiya M."/>
            <person name="Sato N."/>
            <person name="Blanc-Mathieu R."/>
            <person name="Endo H."/>
            <person name="Kuwata A."/>
            <person name="Ogata H."/>
        </authorList>
    </citation>
    <scope>NUCLEOTIDE SEQUENCE [LARGE SCALE GENOMIC DNA]</scope>
    <source>
        <strain evidence="9">NIES 3699</strain>
    </source>
</reference>
<dbReference type="GO" id="GO:0006335">
    <property type="term" value="P:DNA replication-dependent chromatin assembly"/>
    <property type="evidence" value="ECO:0007669"/>
    <property type="project" value="TreeGrafter"/>
</dbReference>
<dbReference type="EMBL" id="BRXX01000032">
    <property type="protein sequence ID" value="GMH83991.1"/>
    <property type="molecule type" value="Genomic_DNA"/>
</dbReference>
<comment type="caution">
    <text evidence="8">The sequence shown here is derived from an EMBL/GenBank/DDBJ whole genome shotgun (WGS) entry which is preliminary data.</text>
</comment>
<accession>A0A9W7B4C1</accession>
<protein>
    <recommendedName>
        <fullName evidence="10">Anti-silencing function protein 1</fullName>
    </recommendedName>
</protein>
<dbReference type="InterPro" id="IPR036747">
    <property type="entry name" value="ASF1-like_sf"/>
</dbReference>
<evidence type="ECO:0000256" key="5">
    <source>
        <dbReference type="ARBA" id="ARBA00023186"/>
    </source>
</evidence>
<name>A0A9W7B4C1_9STRA</name>
<keyword evidence="6" id="KW-0539">Nucleus</keyword>
<evidence type="ECO:0000256" key="6">
    <source>
        <dbReference type="ARBA" id="ARBA00023242"/>
    </source>
</evidence>
<dbReference type="Proteomes" id="UP001165160">
    <property type="component" value="Unassembled WGS sequence"/>
</dbReference>
<dbReference type="InterPro" id="IPR006818">
    <property type="entry name" value="ASF1-like"/>
</dbReference>
<sequence>MSLVNVVGMVVLDNPTSFQNPFQFEITFECLQPLSDDIEWKVTYVGSAEDSSLDQVLDEVMVGPVPVGTNKFVLQADAPDHTVIPPEDVLGVTVVLVTASYKDAEFCRVGYYVNNEYSDPYDPETGPPSPLDMTKVTRQILADKPRVTRFPIDWTNGAQGTSTNSTNLEMNESEAMQSPVPSLGAASTPSDNDVTPGNFEGVDVTGMDTL</sequence>
<comment type="similarity">
    <text evidence="2">Belongs to the ASF1 family.</text>
</comment>
<feature type="region of interest" description="Disordered" evidence="7">
    <location>
        <begin position="171"/>
        <end position="210"/>
    </location>
</feature>
<comment type="subcellular location">
    <subcellularLocation>
        <location evidence="1">Nucleus</location>
    </subcellularLocation>
</comment>